<organism evidence="1 2">
    <name type="scientific">Byssothecium circinans</name>
    <dbReference type="NCBI Taxonomy" id="147558"/>
    <lineage>
        <taxon>Eukaryota</taxon>
        <taxon>Fungi</taxon>
        <taxon>Dikarya</taxon>
        <taxon>Ascomycota</taxon>
        <taxon>Pezizomycotina</taxon>
        <taxon>Dothideomycetes</taxon>
        <taxon>Pleosporomycetidae</taxon>
        <taxon>Pleosporales</taxon>
        <taxon>Massarineae</taxon>
        <taxon>Massarinaceae</taxon>
        <taxon>Byssothecium</taxon>
    </lineage>
</organism>
<dbReference type="AlphaFoldDB" id="A0A6A5UB28"/>
<sequence length="205" mass="22000">MPLSSGPPRPRATRGTAPKRCTKTFTRVPDLNRHRNSVHHLETQFWCTVAGCSRSEAFLGQKRPFPRKDKLNSHVKTVHKAIVSPTESSDYLGTGSPAAGGLDWLDGFNSFTDIGGSTSIDGFASFGGLTSVGGFDNAHGFASMDGFPNIEGLNAVGGCPFVSEFNDAHGFVNSSRLTGDDEVDYMDGSAGIEWLPGVDDFMNFF</sequence>
<gene>
    <name evidence="1" type="ORF">CC80DRAFT_499541</name>
</gene>
<proteinExistence type="predicted"/>
<evidence type="ECO:0000313" key="2">
    <source>
        <dbReference type="Proteomes" id="UP000800035"/>
    </source>
</evidence>
<name>A0A6A5UB28_9PLEO</name>
<dbReference type="EMBL" id="ML976979">
    <property type="protein sequence ID" value="KAF1962115.1"/>
    <property type="molecule type" value="Genomic_DNA"/>
</dbReference>
<dbReference type="Gene3D" id="3.30.160.60">
    <property type="entry name" value="Classic Zinc Finger"/>
    <property type="match status" value="1"/>
</dbReference>
<protein>
    <recommendedName>
        <fullName evidence="3">C2H2-type domain-containing protein</fullName>
    </recommendedName>
</protein>
<accession>A0A6A5UB28</accession>
<evidence type="ECO:0008006" key="3">
    <source>
        <dbReference type="Google" id="ProtNLM"/>
    </source>
</evidence>
<reference evidence="1" key="1">
    <citation type="journal article" date="2020" name="Stud. Mycol.">
        <title>101 Dothideomycetes genomes: a test case for predicting lifestyles and emergence of pathogens.</title>
        <authorList>
            <person name="Haridas S."/>
            <person name="Albert R."/>
            <person name="Binder M."/>
            <person name="Bloem J."/>
            <person name="Labutti K."/>
            <person name="Salamov A."/>
            <person name="Andreopoulos B."/>
            <person name="Baker S."/>
            <person name="Barry K."/>
            <person name="Bills G."/>
            <person name="Bluhm B."/>
            <person name="Cannon C."/>
            <person name="Castanera R."/>
            <person name="Culley D."/>
            <person name="Daum C."/>
            <person name="Ezra D."/>
            <person name="Gonzalez J."/>
            <person name="Henrissat B."/>
            <person name="Kuo A."/>
            <person name="Liang C."/>
            <person name="Lipzen A."/>
            <person name="Lutzoni F."/>
            <person name="Magnuson J."/>
            <person name="Mondo S."/>
            <person name="Nolan M."/>
            <person name="Ohm R."/>
            <person name="Pangilinan J."/>
            <person name="Park H.-J."/>
            <person name="Ramirez L."/>
            <person name="Alfaro M."/>
            <person name="Sun H."/>
            <person name="Tritt A."/>
            <person name="Yoshinaga Y."/>
            <person name="Zwiers L.-H."/>
            <person name="Turgeon B."/>
            <person name="Goodwin S."/>
            <person name="Spatafora J."/>
            <person name="Crous P."/>
            <person name="Grigoriev I."/>
        </authorList>
    </citation>
    <scope>NUCLEOTIDE SEQUENCE</scope>
    <source>
        <strain evidence="1">CBS 675.92</strain>
    </source>
</reference>
<dbReference type="Proteomes" id="UP000800035">
    <property type="component" value="Unassembled WGS sequence"/>
</dbReference>
<keyword evidence="2" id="KW-1185">Reference proteome</keyword>
<evidence type="ECO:0000313" key="1">
    <source>
        <dbReference type="EMBL" id="KAF1962115.1"/>
    </source>
</evidence>
<dbReference type="OrthoDB" id="2687452at2759"/>